<dbReference type="GO" id="GO:0005840">
    <property type="term" value="C:ribosome"/>
    <property type="evidence" value="ECO:0007669"/>
    <property type="project" value="UniProtKB-KW"/>
</dbReference>
<dbReference type="AlphaFoldDB" id="A0A1F4XZ81"/>
<dbReference type="EMBL" id="MEWZ01000013">
    <property type="protein sequence ID" value="OGC86826.1"/>
    <property type="molecule type" value="Genomic_DNA"/>
</dbReference>
<gene>
    <name evidence="4" type="primary">rplU</name>
    <name evidence="6" type="ORF">A2949_02240</name>
</gene>
<dbReference type="PANTHER" id="PTHR21349">
    <property type="entry name" value="50S RIBOSOMAL PROTEIN L21"/>
    <property type="match status" value="1"/>
</dbReference>
<dbReference type="GO" id="GO:0003735">
    <property type="term" value="F:structural constituent of ribosome"/>
    <property type="evidence" value="ECO:0007669"/>
    <property type="project" value="InterPro"/>
</dbReference>
<dbReference type="HAMAP" id="MF_01363">
    <property type="entry name" value="Ribosomal_bL21"/>
    <property type="match status" value="1"/>
</dbReference>
<evidence type="ECO:0000313" key="6">
    <source>
        <dbReference type="EMBL" id="OGC86826.1"/>
    </source>
</evidence>
<dbReference type="STRING" id="1797245.A2949_02240"/>
<dbReference type="Pfam" id="PF00829">
    <property type="entry name" value="Ribosomal_L21p"/>
    <property type="match status" value="1"/>
</dbReference>
<comment type="function">
    <text evidence="4 5">This protein binds to 23S rRNA in the presence of protein L20.</text>
</comment>
<reference evidence="6 7" key="1">
    <citation type="journal article" date="2016" name="Nat. Commun.">
        <title>Thousands of microbial genomes shed light on interconnected biogeochemical processes in an aquifer system.</title>
        <authorList>
            <person name="Anantharaman K."/>
            <person name="Brown C.T."/>
            <person name="Hug L.A."/>
            <person name="Sharon I."/>
            <person name="Castelle C.J."/>
            <person name="Probst A.J."/>
            <person name="Thomas B.C."/>
            <person name="Singh A."/>
            <person name="Wilkins M.J."/>
            <person name="Karaoz U."/>
            <person name="Brodie E.L."/>
            <person name="Williams K.H."/>
            <person name="Hubbard S.S."/>
            <person name="Banfield J.F."/>
        </authorList>
    </citation>
    <scope>NUCLEOTIDE SEQUENCE [LARGE SCALE GENOMIC DNA]</scope>
</reference>
<dbReference type="PANTHER" id="PTHR21349:SF0">
    <property type="entry name" value="LARGE RIBOSOMAL SUBUNIT PROTEIN BL21M"/>
    <property type="match status" value="1"/>
</dbReference>
<keyword evidence="2 4" id="KW-0689">Ribosomal protein</keyword>
<keyword evidence="3 4" id="KW-0687">Ribonucleoprotein</keyword>
<evidence type="ECO:0000256" key="2">
    <source>
        <dbReference type="ARBA" id="ARBA00022980"/>
    </source>
</evidence>
<dbReference type="InterPro" id="IPR001787">
    <property type="entry name" value="Ribosomal_bL21"/>
</dbReference>
<proteinExistence type="inferred from homology"/>
<dbReference type="GO" id="GO:0005737">
    <property type="term" value="C:cytoplasm"/>
    <property type="evidence" value="ECO:0007669"/>
    <property type="project" value="UniProtKB-ARBA"/>
</dbReference>
<evidence type="ECO:0000256" key="1">
    <source>
        <dbReference type="ARBA" id="ARBA00008563"/>
    </source>
</evidence>
<accession>A0A1F4XZ81</accession>
<comment type="similarity">
    <text evidence="1 4 5">Belongs to the bacterial ribosomal protein bL21 family.</text>
</comment>
<dbReference type="NCBIfam" id="TIGR00061">
    <property type="entry name" value="L21"/>
    <property type="match status" value="1"/>
</dbReference>
<dbReference type="GO" id="GO:0006412">
    <property type="term" value="P:translation"/>
    <property type="evidence" value="ECO:0007669"/>
    <property type="project" value="UniProtKB-UniRule"/>
</dbReference>
<dbReference type="InterPro" id="IPR028909">
    <property type="entry name" value="bL21-like"/>
</dbReference>
<evidence type="ECO:0000313" key="7">
    <source>
        <dbReference type="Proteomes" id="UP000178585"/>
    </source>
</evidence>
<protein>
    <recommendedName>
        <fullName evidence="4">Large ribosomal subunit protein bL21</fullName>
    </recommendedName>
</protein>
<dbReference type="GO" id="GO:0019843">
    <property type="term" value="F:rRNA binding"/>
    <property type="evidence" value="ECO:0007669"/>
    <property type="project" value="UniProtKB-UniRule"/>
</dbReference>
<evidence type="ECO:0000256" key="4">
    <source>
        <dbReference type="HAMAP-Rule" id="MF_01363"/>
    </source>
</evidence>
<evidence type="ECO:0000256" key="3">
    <source>
        <dbReference type="ARBA" id="ARBA00023274"/>
    </source>
</evidence>
<keyword evidence="4 5" id="KW-0694">RNA-binding</keyword>
<comment type="caution">
    <text evidence="6">The sequence shown here is derived from an EMBL/GenBank/DDBJ whole genome shotgun (WGS) entry which is preliminary data.</text>
</comment>
<dbReference type="Proteomes" id="UP000178585">
    <property type="component" value="Unassembled WGS sequence"/>
</dbReference>
<dbReference type="SUPFAM" id="SSF141091">
    <property type="entry name" value="L21p-like"/>
    <property type="match status" value="1"/>
</dbReference>
<sequence length="119" mass="13010">MATTKKTKEFAIIETGGKQYLVAEGDAVKIEKLKPAKGSSAAAYKVGDTVVFENVLIVDNGLDTTIGMPFIEGAKVSAEITKISRAKKVVVIKYKAKSNYFKKKGHRQPFFEVKITKLA</sequence>
<comment type="subunit">
    <text evidence="4">Part of the 50S ribosomal subunit. Contacts protein L20.</text>
</comment>
<dbReference type="GO" id="GO:1990904">
    <property type="term" value="C:ribonucleoprotein complex"/>
    <property type="evidence" value="ECO:0007669"/>
    <property type="project" value="UniProtKB-KW"/>
</dbReference>
<evidence type="ECO:0000256" key="5">
    <source>
        <dbReference type="RuleBase" id="RU000562"/>
    </source>
</evidence>
<dbReference type="InterPro" id="IPR036164">
    <property type="entry name" value="bL21-like_sf"/>
</dbReference>
<keyword evidence="4 5" id="KW-0699">rRNA-binding</keyword>
<organism evidence="6 7">
    <name type="scientific">Candidatus Adlerbacteria bacterium RIFCSPLOWO2_01_FULL_54_21b</name>
    <dbReference type="NCBI Taxonomy" id="1797245"/>
    <lineage>
        <taxon>Bacteria</taxon>
        <taxon>Candidatus Adleribacteriota</taxon>
    </lineage>
</organism>
<name>A0A1F4XZ81_9BACT</name>